<keyword evidence="2" id="KW-1185">Reference proteome</keyword>
<protein>
    <submittedName>
        <fullName evidence="1">Uncharacterized protein</fullName>
    </submittedName>
</protein>
<sequence length="146" mass="16557">MCFSAWEKVQSNTIANCFKKAGFVTGSDVATDADHVDPAALYQGPHQEFINMEDDPIGDDEELTDAEIVDEVLRPDQEQSDEEDTEEEPIPTARQGVEWIANFRKFVEGQSDVSEEMQRALHLCTSFAAERRERSKKQLEITSFLK</sequence>
<organism evidence="1 2">
    <name type="scientific">Eretmocerus hayati</name>
    <dbReference type="NCBI Taxonomy" id="131215"/>
    <lineage>
        <taxon>Eukaryota</taxon>
        <taxon>Metazoa</taxon>
        <taxon>Ecdysozoa</taxon>
        <taxon>Arthropoda</taxon>
        <taxon>Hexapoda</taxon>
        <taxon>Insecta</taxon>
        <taxon>Pterygota</taxon>
        <taxon>Neoptera</taxon>
        <taxon>Endopterygota</taxon>
        <taxon>Hymenoptera</taxon>
        <taxon>Apocrita</taxon>
        <taxon>Proctotrupomorpha</taxon>
        <taxon>Chalcidoidea</taxon>
        <taxon>Aphelinidae</taxon>
        <taxon>Aphelininae</taxon>
        <taxon>Eretmocerus</taxon>
    </lineage>
</organism>
<evidence type="ECO:0000313" key="1">
    <source>
        <dbReference type="EMBL" id="KAJ8680429.1"/>
    </source>
</evidence>
<accession>A0ACC2PAV2</accession>
<reference evidence="1" key="1">
    <citation type="submission" date="2023-04" db="EMBL/GenBank/DDBJ databases">
        <title>A chromosome-level genome assembly of the parasitoid wasp Eretmocerus hayati.</title>
        <authorList>
            <person name="Zhong Y."/>
            <person name="Liu S."/>
            <person name="Liu Y."/>
        </authorList>
    </citation>
    <scope>NUCLEOTIDE SEQUENCE</scope>
    <source>
        <strain evidence="1">ZJU_SS_LIU_2023</strain>
    </source>
</reference>
<dbReference type="Proteomes" id="UP001239111">
    <property type="component" value="Chromosome 2"/>
</dbReference>
<proteinExistence type="predicted"/>
<gene>
    <name evidence="1" type="ORF">QAD02_016216</name>
</gene>
<evidence type="ECO:0000313" key="2">
    <source>
        <dbReference type="Proteomes" id="UP001239111"/>
    </source>
</evidence>
<comment type="caution">
    <text evidence="1">The sequence shown here is derived from an EMBL/GenBank/DDBJ whole genome shotgun (WGS) entry which is preliminary data.</text>
</comment>
<name>A0ACC2PAV2_9HYME</name>
<dbReference type="EMBL" id="CM056742">
    <property type="protein sequence ID" value="KAJ8680429.1"/>
    <property type="molecule type" value="Genomic_DNA"/>
</dbReference>